<sequence>MNTIHQRIKSLREALGLSMEQLAERVSVSWQTVQQWENGKTAPKRARLEAVAKALGTTAEYLAVGQSAAPRDARSEDKLAATAWPFLSIPEERIRKLTPVQLDRLEGAIALALGQLEIGLEVSRAPSTGSLYSLEEARDDFPMPAPSAPAPWEGGKTTKQMEREASLKLSLSDSVIANVAAGDAPAANDRFEKVPELADVRLSAGGGIENHAEDQTGFIHFRRSFLRSVGADGGRGRVVYAKGDSMEPIIRDGAALLVVPNESLTLRELAAGGVYAINYDGRMIVKTVAKDRVSGRWVARSFNPAYPDVPLENGHPVRVLGQVVWAGARLRDDEAGQWTRS</sequence>
<dbReference type="InterPro" id="IPR010982">
    <property type="entry name" value="Lambda_DNA-bd_dom_sf"/>
</dbReference>
<dbReference type="SMART" id="SM00530">
    <property type="entry name" value="HTH_XRE"/>
    <property type="match status" value="1"/>
</dbReference>
<evidence type="ECO:0000313" key="6">
    <source>
        <dbReference type="EMBL" id="CUI96913.1"/>
    </source>
</evidence>
<dbReference type="InterPro" id="IPR039418">
    <property type="entry name" value="LexA-like"/>
</dbReference>
<evidence type="ECO:0000256" key="3">
    <source>
        <dbReference type="ARBA" id="ARBA00023163"/>
    </source>
</evidence>
<keyword evidence="3" id="KW-0804">Transcription</keyword>
<dbReference type="AlphaFoldDB" id="A0A0J6BSQ1"/>
<dbReference type="OrthoDB" id="8781680at2"/>
<dbReference type="PANTHER" id="PTHR40661:SF3">
    <property type="entry name" value="FELS-1 PROPHAGE TRANSCRIPTIONAL REGULATOR"/>
    <property type="match status" value="1"/>
</dbReference>
<dbReference type="Gene3D" id="1.10.260.40">
    <property type="entry name" value="lambda repressor-like DNA-binding domains"/>
    <property type="match status" value="1"/>
</dbReference>
<evidence type="ECO:0000256" key="1">
    <source>
        <dbReference type="ARBA" id="ARBA00023015"/>
    </source>
</evidence>
<feature type="domain" description="HTH cro/C1-type" evidence="4">
    <location>
        <begin position="8"/>
        <end position="62"/>
    </location>
</feature>
<evidence type="ECO:0000259" key="4">
    <source>
        <dbReference type="PROSITE" id="PS50943"/>
    </source>
</evidence>
<dbReference type="InterPro" id="IPR036286">
    <property type="entry name" value="LexA/Signal_pep-like_sf"/>
</dbReference>
<reference evidence="5 8" key="2">
    <citation type="submission" date="2016-07" db="EMBL/GenBank/DDBJ databases">
        <title>Complete genome sequences of Bordetella pseudohinzii.</title>
        <authorList>
            <person name="Spilker T."/>
            <person name="Darrah R."/>
            <person name="LiPuma J.J."/>
        </authorList>
    </citation>
    <scope>NUCLEOTIDE SEQUENCE [LARGE SCALE GENOMIC DNA]</scope>
    <source>
        <strain evidence="5 8">HI4681</strain>
    </source>
</reference>
<dbReference type="Proteomes" id="UP000092950">
    <property type="component" value="Chromosome"/>
</dbReference>
<dbReference type="PANTHER" id="PTHR40661">
    <property type="match status" value="1"/>
</dbReference>
<evidence type="ECO:0000313" key="7">
    <source>
        <dbReference type="Proteomes" id="UP000053096"/>
    </source>
</evidence>
<dbReference type="Pfam" id="PF01381">
    <property type="entry name" value="HTH_3"/>
    <property type="match status" value="1"/>
</dbReference>
<dbReference type="SUPFAM" id="SSF51306">
    <property type="entry name" value="LexA/Signal peptidase"/>
    <property type="match status" value="1"/>
</dbReference>
<evidence type="ECO:0000313" key="5">
    <source>
        <dbReference type="EMBL" id="ANY17242.1"/>
    </source>
</evidence>
<proteinExistence type="predicted"/>
<dbReference type="Proteomes" id="UP000053096">
    <property type="component" value="Unassembled WGS sequence"/>
</dbReference>
<dbReference type="CDD" id="cd06529">
    <property type="entry name" value="S24_LexA-like"/>
    <property type="match status" value="1"/>
</dbReference>
<keyword evidence="8" id="KW-1185">Reference proteome</keyword>
<dbReference type="InterPro" id="IPR001387">
    <property type="entry name" value="Cro/C1-type_HTH"/>
</dbReference>
<dbReference type="InterPro" id="IPR015927">
    <property type="entry name" value="Peptidase_S24_S26A/B/C"/>
</dbReference>
<dbReference type="Pfam" id="PF00717">
    <property type="entry name" value="Peptidase_S24"/>
    <property type="match status" value="1"/>
</dbReference>
<dbReference type="CDD" id="cd00093">
    <property type="entry name" value="HTH_XRE"/>
    <property type="match status" value="1"/>
</dbReference>
<name>A0A0J6BSQ1_9BORD</name>
<gene>
    <name evidence="5" type="ORF">BBN53_15975</name>
    <name evidence="6" type="ORF">ERS370011_03109</name>
</gene>
<protein>
    <submittedName>
        <fullName evidence="5 6">Repressor</fullName>
    </submittedName>
</protein>
<dbReference type="SUPFAM" id="SSF47413">
    <property type="entry name" value="lambda repressor-like DNA-binding domains"/>
    <property type="match status" value="1"/>
</dbReference>
<keyword evidence="1" id="KW-0805">Transcription regulation</keyword>
<dbReference type="GO" id="GO:0003677">
    <property type="term" value="F:DNA binding"/>
    <property type="evidence" value="ECO:0007669"/>
    <property type="project" value="UniProtKB-KW"/>
</dbReference>
<dbReference type="PROSITE" id="PS50943">
    <property type="entry name" value="HTH_CROC1"/>
    <property type="match status" value="1"/>
</dbReference>
<keyword evidence="2" id="KW-0238">DNA-binding</keyword>
<dbReference type="RefSeq" id="WP_043207516.1">
    <property type="nucleotide sequence ID" value="NZ_CAJGUQ010000384.1"/>
</dbReference>
<dbReference type="Gene3D" id="2.10.109.10">
    <property type="entry name" value="Umud Fragment, subunit A"/>
    <property type="match status" value="1"/>
</dbReference>
<dbReference type="EMBL" id="CP016440">
    <property type="protein sequence ID" value="ANY17242.1"/>
    <property type="molecule type" value="Genomic_DNA"/>
</dbReference>
<dbReference type="KEGG" id="bpdz:BBN53_15975"/>
<organism evidence="6 7">
    <name type="scientific">Bordetella pseudohinzii</name>
    <dbReference type="NCBI Taxonomy" id="1331258"/>
    <lineage>
        <taxon>Bacteria</taxon>
        <taxon>Pseudomonadati</taxon>
        <taxon>Pseudomonadota</taxon>
        <taxon>Betaproteobacteria</taxon>
        <taxon>Burkholderiales</taxon>
        <taxon>Alcaligenaceae</taxon>
        <taxon>Bordetella</taxon>
    </lineage>
</organism>
<accession>A0A0M7GLS3</accession>
<evidence type="ECO:0000313" key="8">
    <source>
        <dbReference type="Proteomes" id="UP000092950"/>
    </source>
</evidence>
<dbReference type="EMBL" id="CYTV01000009">
    <property type="protein sequence ID" value="CUI96913.1"/>
    <property type="molecule type" value="Genomic_DNA"/>
</dbReference>
<accession>A0A0J6BSQ1</accession>
<evidence type="ECO:0000256" key="2">
    <source>
        <dbReference type="ARBA" id="ARBA00023125"/>
    </source>
</evidence>
<reference evidence="6 7" key="1">
    <citation type="submission" date="2015-09" db="EMBL/GenBank/DDBJ databases">
        <authorList>
            <person name="Jackson K.R."/>
            <person name="Lunt B.L."/>
            <person name="Fisher J.N.B."/>
            <person name="Gardner A.V."/>
            <person name="Bailey M.E."/>
            <person name="Deus L.M."/>
            <person name="Earl A.S."/>
            <person name="Gibby P.D."/>
            <person name="Hartmann K.A."/>
            <person name="Liu J.E."/>
            <person name="Manci A.M."/>
            <person name="Nielsen D.A."/>
            <person name="Solomon M.B."/>
            <person name="Breakwell D.P."/>
            <person name="Burnett S.H."/>
            <person name="Grose J.H."/>
        </authorList>
    </citation>
    <scope>NUCLEOTIDE SEQUENCE [LARGE SCALE GENOMIC DNA]</scope>
    <source>
        <strain evidence="6 7">2789STDY5608636</strain>
    </source>
</reference>